<dbReference type="InterPro" id="IPR001509">
    <property type="entry name" value="Epimerase_deHydtase"/>
</dbReference>
<dbReference type="EMBL" id="RYZI01000019">
    <property type="protein sequence ID" value="RWA13795.1"/>
    <property type="molecule type" value="Genomic_DNA"/>
</dbReference>
<dbReference type="InterPro" id="IPR036291">
    <property type="entry name" value="NAD(P)-bd_dom_sf"/>
</dbReference>
<dbReference type="GO" id="GO:0004029">
    <property type="term" value="F:aldehyde dehydrogenase (NAD+) activity"/>
    <property type="evidence" value="ECO:0007669"/>
    <property type="project" value="TreeGrafter"/>
</dbReference>
<gene>
    <name evidence="3" type="ORF">EKO27_g1292</name>
</gene>
<dbReference type="Pfam" id="PF01370">
    <property type="entry name" value="Epimerase"/>
    <property type="match status" value="1"/>
</dbReference>
<comment type="caution">
    <text evidence="3">The sequence shown here is derived from an EMBL/GenBank/DDBJ whole genome shotgun (WGS) entry which is preliminary data.</text>
</comment>
<feature type="domain" description="NAD-dependent epimerase/dehydratase" evidence="1">
    <location>
        <begin position="156"/>
        <end position="236"/>
    </location>
</feature>
<dbReference type="Proteomes" id="UP000286045">
    <property type="component" value="Unassembled WGS sequence"/>
</dbReference>
<dbReference type="GO" id="GO:0005737">
    <property type="term" value="C:cytoplasm"/>
    <property type="evidence" value="ECO:0007669"/>
    <property type="project" value="TreeGrafter"/>
</dbReference>
<evidence type="ECO:0000313" key="3">
    <source>
        <dbReference type="EMBL" id="RWA13795.1"/>
    </source>
</evidence>
<dbReference type="SUPFAM" id="SSF51735">
    <property type="entry name" value="NAD(P)-binding Rossmann-fold domains"/>
    <property type="match status" value="1"/>
</dbReference>
<sequence>MATKIFLTGATGYIGGEALYSLYQAHPDFEYTLLVRNEEKAKLVSGQYPNAKFIYGSLDDTEAIEKAAAAADIVVHTADSSDNLPSARAIAKGLSEGHTDEKPGYWIHLCGTGMLQFYDWDNNRYGQSPLPEQKYHDIDDIERIINLPHHALHRDCDEIVLAANETSGVKTLIVGPPLIYGPGRGPANQRSIQAYNMAKFTLENGFAPVMSGGGSPEWDNVHIHDLGTFFVLAVDAALDPEKKNNPEIFGPRAYFFLENGTHSWRGLATQIAEEAKKQGFIPEAKTQEGDYKRYGANSASVAARAKKYLGWEPHGRSLEDEVPYIVASEAKALGK</sequence>
<dbReference type="PANTHER" id="PTHR48079">
    <property type="entry name" value="PROTEIN YEEZ"/>
    <property type="match status" value="1"/>
</dbReference>
<dbReference type="InterPro" id="IPR051783">
    <property type="entry name" value="NAD(P)-dependent_oxidoreduct"/>
</dbReference>
<evidence type="ECO:0008006" key="5">
    <source>
        <dbReference type="Google" id="ProtNLM"/>
    </source>
</evidence>
<proteinExistence type="predicted"/>
<dbReference type="Gene3D" id="3.40.50.720">
    <property type="entry name" value="NAD(P)-binding Rossmann-like Domain"/>
    <property type="match status" value="2"/>
</dbReference>
<evidence type="ECO:0000259" key="1">
    <source>
        <dbReference type="Pfam" id="PF01370"/>
    </source>
</evidence>
<organism evidence="3 4">
    <name type="scientific">Xylaria grammica</name>
    <dbReference type="NCBI Taxonomy" id="363999"/>
    <lineage>
        <taxon>Eukaryota</taxon>
        <taxon>Fungi</taxon>
        <taxon>Dikarya</taxon>
        <taxon>Ascomycota</taxon>
        <taxon>Pezizomycotina</taxon>
        <taxon>Sordariomycetes</taxon>
        <taxon>Xylariomycetidae</taxon>
        <taxon>Xylariales</taxon>
        <taxon>Xylariaceae</taxon>
        <taxon>Xylaria</taxon>
    </lineage>
</organism>
<keyword evidence="4" id="KW-1185">Reference proteome</keyword>
<reference evidence="3 4" key="1">
    <citation type="submission" date="2018-12" db="EMBL/GenBank/DDBJ databases">
        <title>Draft genome sequence of Xylaria grammica IHI A82.</title>
        <authorList>
            <person name="Buettner E."/>
            <person name="Kellner H."/>
        </authorList>
    </citation>
    <scope>NUCLEOTIDE SEQUENCE [LARGE SCALE GENOMIC DNA]</scope>
    <source>
        <strain evidence="3 4">IHI A82</strain>
    </source>
</reference>
<evidence type="ECO:0000259" key="2">
    <source>
        <dbReference type="Pfam" id="PF13460"/>
    </source>
</evidence>
<evidence type="ECO:0000313" key="4">
    <source>
        <dbReference type="Proteomes" id="UP000286045"/>
    </source>
</evidence>
<dbReference type="PANTHER" id="PTHR48079:SF6">
    <property type="entry name" value="NAD(P)-BINDING DOMAIN-CONTAINING PROTEIN-RELATED"/>
    <property type="match status" value="1"/>
</dbReference>
<dbReference type="STRING" id="363999.A0A439DHB6"/>
<dbReference type="Pfam" id="PF13460">
    <property type="entry name" value="NAD_binding_10"/>
    <property type="match status" value="1"/>
</dbReference>
<accession>A0A439DHB6</accession>
<protein>
    <recommendedName>
        <fullName evidence="5">NAD(P)-binding domain-containing protein</fullName>
    </recommendedName>
</protein>
<dbReference type="InterPro" id="IPR016040">
    <property type="entry name" value="NAD(P)-bd_dom"/>
</dbReference>
<dbReference type="AlphaFoldDB" id="A0A439DHB6"/>
<name>A0A439DHB6_9PEZI</name>
<feature type="domain" description="NAD(P)-binding" evidence="2">
    <location>
        <begin position="9"/>
        <end position="92"/>
    </location>
</feature>